<evidence type="ECO:0000256" key="2">
    <source>
        <dbReference type="SAM" id="SignalP"/>
    </source>
</evidence>
<gene>
    <name evidence="3" type="ORF">LOAG_03744</name>
</gene>
<proteinExistence type="predicted"/>
<dbReference type="CTD" id="9941137"/>
<dbReference type="GeneID" id="9941137"/>
<dbReference type="EMBL" id="JH712153">
    <property type="protein sequence ID" value="EFO24740.1"/>
    <property type="molecule type" value="Genomic_DNA"/>
</dbReference>
<reference evidence="3" key="1">
    <citation type="submission" date="2012-04" db="EMBL/GenBank/DDBJ databases">
        <title>The Genome Sequence of Loa loa.</title>
        <authorList>
            <consortium name="The Broad Institute Genome Sequencing Platform"/>
            <consortium name="Broad Institute Genome Sequencing Center for Infectious Disease"/>
            <person name="Nutman T.B."/>
            <person name="Fink D.L."/>
            <person name="Russ C."/>
            <person name="Young S."/>
            <person name="Zeng Q."/>
            <person name="Gargeya S."/>
            <person name="Alvarado L."/>
            <person name="Berlin A."/>
            <person name="Chapman S.B."/>
            <person name="Chen Z."/>
            <person name="Freedman E."/>
            <person name="Gellesch M."/>
            <person name="Goldberg J."/>
            <person name="Griggs A."/>
            <person name="Gujja S."/>
            <person name="Heilman E.R."/>
            <person name="Heiman D."/>
            <person name="Howarth C."/>
            <person name="Mehta T."/>
            <person name="Neiman D."/>
            <person name="Pearson M."/>
            <person name="Roberts A."/>
            <person name="Saif S."/>
            <person name="Shea T."/>
            <person name="Shenoy N."/>
            <person name="Sisk P."/>
            <person name="Stolte C."/>
            <person name="Sykes S."/>
            <person name="White J."/>
            <person name="Yandava C."/>
            <person name="Haas B."/>
            <person name="Henn M.R."/>
            <person name="Nusbaum C."/>
            <person name="Birren B."/>
        </authorList>
    </citation>
    <scope>NUCLEOTIDE SEQUENCE [LARGE SCALE GENOMIC DNA]</scope>
</reference>
<dbReference type="KEGG" id="loa:LOAG_03744"/>
<feature type="chain" id="PRO_5010298229" evidence="2">
    <location>
        <begin position="20"/>
        <end position="231"/>
    </location>
</feature>
<feature type="signal peptide" evidence="2">
    <location>
        <begin position="1"/>
        <end position="19"/>
    </location>
</feature>
<name>A0A1S0U3S0_LOALO</name>
<dbReference type="AlphaFoldDB" id="A0A1S0U3S0"/>
<evidence type="ECO:0000313" key="3">
    <source>
        <dbReference type="EMBL" id="EFO24740.1"/>
    </source>
</evidence>
<accession>A0A1S0U3S0</accession>
<dbReference type="RefSeq" id="XP_003139329.1">
    <property type="nucleotide sequence ID" value="XM_003139281.1"/>
</dbReference>
<keyword evidence="2" id="KW-0732">Signal</keyword>
<dbReference type="OMA" id="LLIVMNE"/>
<feature type="region of interest" description="Disordered" evidence="1">
    <location>
        <begin position="143"/>
        <end position="197"/>
    </location>
</feature>
<protein>
    <submittedName>
        <fullName evidence="3">Uncharacterized protein</fullName>
    </submittedName>
</protein>
<evidence type="ECO:0000256" key="1">
    <source>
        <dbReference type="SAM" id="MobiDB-lite"/>
    </source>
</evidence>
<sequence>MSRIHLIIMLLIVMNEVQGLFLNLFSRCCCKQCCCCGCGGTGLGSRCGWNGGCGCGRGGGCGGSSGCRRGCSGGGCGEHRCNGGAVGGYSRHGFGSVSCSGDSFDSKGGCDGISSFGSNACKGGRRGGEYGCGNMGISGRAYSSDYKSRKPSSHEKPESKSDQINNSDFNGDGNARSTSSWSSNGYADSHSDSSDIKNMNRCDDGRCKRNHHHVANLMPGDFGIPIFGLGL</sequence>
<feature type="compositionally biased region" description="Polar residues" evidence="1">
    <location>
        <begin position="162"/>
        <end position="186"/>
    </location>
</feature>
<organism evidence="3">
    <name type="scientific">Loa loa</name>
    <name type="common">Eye worm</name>
    <name type="synonym">Filaria loa</name>
    <dbReference type="NCBI Taxonomy" id="7209"/>
    <lineage>
        <taxon>Eukaryota</taxon>
        <taxon>Metazoa</taxon>
        <taxon>Ecdysozoa</taxon>
        <taxon>Nematoda</taxon>
        <taxon>Chromadorea</taxon>
        <taxon>Rhabditida</taxon>
        <taxon>Spirurina</taxon>
        <taxon>Spiruromorpha</taxon>
        <taxon>Filarioidea</taxon>
        <taxon>Onchocercidae</taxon>
        <taxon>Loa</taxon>
    </lineage>
</organism>
<dbReference type="InParanoid" id="A0A1S0U3S0"/>
<feature type="compositionally biased region" description="Basic and acidic residues" evidence="1">
    <location>
        <begin position="146"/>
        <end position="161"/>
    </location>
</feature>